<dbReference type="GO" id="GO:0016740">
    <property type="term" value="F:transferase activity"/>
    <property type="evidence" value="ECO:0007669"/>
    <property type="project" value="UniProtKB-KW"/>
</dbReference>
<dbReference type="PANTHER" id="PTHR13693">
    <property type="entry name" value="CLASS II AMINOTRANSFERASE/8-AMINO-7-OXONONANOATE SYNTHASE"/>
    <property type="match status" value="1"/>
</dbReference>
<dbReference type="Gene3D" id="3.90.1150.10">
    <property type="entry name" value="Aspartate Aminotransferase, domain 1"/>
    <property type="match status" value="1"/>
</dbReference>
<feature type="domain" description="Aminotransferase class I/classII large" evidence="5">
    <location>
        <begin position="103"/>
        <end position="323"/>
    </location>
</feature>
<protein>
    <submittedName>
        <fullName evidence="6">8-amino-7-oxononanoate synthase</fullName>
    </submittedName>
</protein>
<keyword evidence="4" id="KW-0663">Pyridoxal phosphate</keyword>
<keyword evidence="7" id="KW-1185">Reference proteome</keyword>
<dbReference type="SUPFAM" id="SSF53383">
    <property type="entry name" value="PLP-dependent transferases"/>
    <property type="match status" value="1"/>
</dbReference>
<accession>W9S1S1</accession>
<organism evidence="6 7">
    <name type="scientific">Morus notabilis</name>
    <dbReference type="NCBI Taxonomy" id="981085"/>
    <lineage>
        <taxon>Eukaryota</taxon>
        <taxon>Viridiplantae</taxon>
        <taxon>Streptophyta</taxon>
        <taxon>Embryophyta</taxon>
        <taxon>Tracheophyta</taxon>
        <taxon>Spermatophyta</taxon>
        <taxon>Magnoliopsida</taxon>
        <taxon>eudicotyledons</taxon>
        <taxon>Gunneridae</taxon>
        <taxon>Pentapetalae</taxon>
        <taxon>rosids</taxon>
        <taxon>fabids</taxon>
        <taxon>Rosales</taxon>
        <taxon>Moraceae</taxon>
        <taxon>Moreae</taxon>
        <taxon>Morus</taxon>
    </lineage>
</organism>
<evidence type="ECO:0000256" key="4">
    <source>
        <dbReference type="ARBA" id="ARBA00022898"/>
    </source>
</evidence>
<dbReference type="EMBL" id="KE345465">
    <property type="protein sequence ID" value="EXC04329.1"/>
    <property type="molecule type" value="Genomic_DNA"/>
</dbReference>
<reference evidence="7" key="1">
    <citation type="submission" date="2013-01" db="EMBL/GenBank/DDBJ databases">
        <title>Draft Genome Sequence of a Mulberry Tree, Morus notabilis C.K. Schneid.</title>
        <authorList>
            <person name="He N."/>
            <person name="Zhao S."/>
        </authorList>
    </citation>
    <scope>NUCLEOTIDE SEQUENCE</scope>
</reference>
<dbReference type="eggNOG" id="KOG1359">
    <property type="taxonomic scope" value="Eukaryota"/>
</dbReference>
<evidence type="ECO:0000256" key="1">
    <source>
        <dbReference type="ARBA" id="ARBA00001933"/>
    </source>
</evidence>
<comment type="cofactor">
    <cofactor evidence="1">
        <name>pyridoxal 5'-phosphate</name>
        <dbReference type="ChEBI" id="CHEBI:597326"/>
    </cofactor>
</comment>
<evidence type="ECO:0000256" key="3">
    <source>
        <dbReference type="ARBA" id="ARBA00022679"/>
    </source>
</evidence>
<dbReference type="InterPro" id="IPR015421">
    <property type="entry name" value="PyrdxlP-dep_Trfase_major"/>
</dbReference>
<sequence length="458" mass="50328">MEVTSSSWDEWVQGALSKLESLHLTRSLRPIHLRYEPQRSIPNDELQVFDEMQPWDRSSVEVRISDATFQKWLLDITSSGDEADCGQVLADSKAGTCPQEFKKLLLFSGNDYLGLSSHPTIGKAAAKAAQEHGMGPRGSALICGYTNYHRLLESSLADLKKKEDCLLCPTGFAANMAVMVTLGSVGSLLASGVKPLEHERVAIFSDELNHASIIDGIRLAERQRSVEVFIYRHCNMTQLNALLSTCTLRKKVVVTDSLFSMDGDFAPMIELAKLRKKYGFLLVIDDAHGTFVCGKNGGGVAEQFNCEKDIDICVGTLSKAAAAVVVGRKEMWRRRAIWDRVQDFRALTGIPITSPIISLIIGSEDKALEASQHLLRSGFHVTAIRPPTVPPNSCRLSNFVLFLYAVIEVDKLSSRLRVTLSATHTRDDLVKLTAALSGCINLKEISVNGSTGYAIARM</sequence>
<dbReference type="Proteomes" id="UP000030645">
    <property type="component" value="Unassembled WGS sequence"/>
</dbReference>
<evidence type="ECO:0000313" key="7">
    <source>
        <dbReference type="Proteomes" id="UP000030645"/>
    </source>
</evidence>
<proteinExistence type="inferred from homology"/>
<dbReference type="STRING" id="981085.W9S1S1"/>
<gene>
    <name evidence="6" type="ORF">L484_001764</name>
</gene>
<name>W9S1S1_9ROSA</name>
<dbReference type="PANTHER" id="PTHR13693:SF77">
    <property type="entry name" value="8-AMINO-7-OXONONANOATE SYNTHASE"/>
    <property type="match status" value="1"/>
</dbReference>
<keyword evidence="3" id="KW-0808">Transferase</keyword>
<dbReference type="InterPro" id="IPR004839">
    <property type="entry name" value="Aminotransferase_I/II_large"/>
</dbReference>
<dbReference type="InterPro" id="IPR015424">
    <property type="entry name" value="PyrdxlP-dep_Trfase"/>
</dbReference>
<dbReference type="InterPro" id="IPR050087">
    <property type="entry name" value="AON_synthase_class-II"/>
</dbReference>
<evidence type="ECO:0000256" key="2">
    <source>
        <dbReference type="ARBA" id="ARBA00010008"/>
    </source>
</evidence>
<comment type="similarity">
    <text evidence="2">Belongs to the class-II pyridoxal-phosphate-dependent aminotransferase family. BioF subfamily.</text>
</comment>
<evidence type="ECO:0000313" key="6">
    <source>
        <dbReference type="EMBL" id="EXC04329.1"/>
    </source>
</evidence>
<dbReference type="Gene3D" id="3.40.640.10">
    <property type="entry name" value="Type I PLP-dependent aspartate aminotransferase-like (Major domain)"/>
    <property type="match status" value="1"/>
</dbReference>
<dbReference type="GO" id="GO:0009102">
    <property type="term" value="P:biotin biosynthetic process"/>
    <property type="evidence" value="ECO:0007669"/>
    <property type="project" value="TreeGrafter"/>
</dbReference>
<dbReference type="InterPro" id="IPR015422">
    <property type="entry name" value="PyrdxlP-dep_Trfase_small"/>
</dbReference>
<dbReference type="GO" id="GO:0030170">
    <property type="term" value="F:pyridoxal phosphate binding"/>
    <property type="evidence" value="ECO:0007669"/>
    <property type="project" value="InterPro"/>
</dbReference>
<evidence type="ECO:0000259" key="5">
    <source>
        <dbReference type="Pfam" id="PF00155"/>
    </source>
</evidence>
<dbReference type="AlphaFoldDB" id="W9S1S1"/>
<dbReference type="Pfam" id="PF00155">
    <property type="entry name" value="Aminotran_1_2"/>
    <property type="match status" value="1"/>
</dbReference>